<feature type="domain" description="2EXR" evidence="2">
    <location>
        <begin position="6"/>
        <end position="132"/>
    </location>
</feature>
<dbReference type="AlphaFoldDB" id="A0AAE0MWW5"/>
<evidence type="ECO:0000313" key="4">
    <source>
        <dbReference type="Proteomes" id="UP001278500"/>
    </source>
</evidence>
<evidence type="ECO:0000313" key="3">
    <source>
        <dbReference type="EMBL" id="KAK3355939.1"/>
    </source>
</evidence>
<gene>
    <name evidence="3" type="ORF">B0H65DRAFT_63852</name>
</gene>
<keyword evidence="4" id="KW-1185">Reference proteome</keyword>
<dbReference type="GeneID" id="87868346"/>
<protein>
    <recommendedName>
        <fullName evidence="2">2EXR domain-containing protein</fullName>
    </recommendedName>
</protein>
<feature type="region of interest" description="Disordered" evidence="1">
    <location>
        <begin position="227"/>
        <end position="265"/>
    </location>
</feature>
<dbReference type="EMBL" id="JAUEPP010000001">
    <property type="protein sequence ID" value="KAK3355939.1"/>
    <property type="molecule type" value="Genomic_DNA"/>
</dbReference>
<dbReference type="PANTHER" id="PTHR35910">
    <property type="entry name" value="2EXR DOMAIN-CONTAINING PROTEIN"/>
    <property type="match status" value="1"/>
</dbReference>
<comment type="caution">
    <text evidence="3">The sequence shown here is derived from an EMBL/GenBank/DDBJ whole genome shotgun (WGS) entry which is preliminary data.</text>
</comment>
<accession>A0AAE0MWW5</accession>
<proteinExistence type="predicted"/>
<dbReference type="InterPro" id="IPR045518">
    <property type="entry name" value="2EXR"/>
</dbReference>
<name>A0AAE0MWW5_9PEZI</name>
<evidence type="ECO:0000259" key="2">
    <source>
        <dbReference type="Pfam" id="PF20150"/>
    </source>
</evidence>
<dbReference type="Pfam" id="PF20150">
    <property type="entry name" value="2EXR"/>
    <property type="match status" value="1"/>
</dbReference>
<dbReference type="PANTHER" id="PTHR35910:SF6">
    <property type="entry name" value="2EXR DOMAIN-CONTAINING PROTEIN"/>
    <property type="match status" value="1"/>
</dbReference>
<sequence>MAATTFHLFSHLPWELRAQIWELTITPRTVEVQFLANKPQDNLQLVQLFPPFSSSDPLASRRRPPRLFSPIPVPAALHTCREARKHLTFEVGSSHQAYERTFEADLPRSGSPPRPPKQPRRYVYVNFDFDTLLLRDGTSLHHFVLSPFVQQQDNNNNTRIKRLVIERNTDMARWYFQSSEPSLLKSSSFSPYLEDLVIISDDTRDCWFEEAEAGGVFGLLLAAAPSSSSDSAPPENGDGNAPPSPSIQNENATTATATATPSKPKLTVTRYPTLLDYQLSEAWRPLLKTQIKKDGERSW</sequence>
<dbReference type="Proteomes" id="UP001278500">
    <property type="component" value="Unassembled WGS sequence"/>
</dbReference>
<dbReference type="RefSeq" id="XP_062687317.1">
    <property type="nucleotide sequence ID" value="XM_062831192.1"/>
</dbReference>
<evidence type="ECO:0000256" key="1">
    <source>
        <dbReference type="SAM" id="MobiDB-lite"/>
    </source>
</evidence>
<organism evidence="3 4">
    <name type="scientific">Neurospora tetraspora</name>
    <dbReference type="NCBI Taxonomy" id="94610"/>
    <lineage>
        <taxon>Eukaryota</taxon>
        <taxon>Fungi</taxon>
        <taxon>Dikarya</taxon>
        <taxon>Ascomycota</taxon>
        <taxon>Pezizomycotina</taxon>
        <taxon>Sordariomycetes</taxon>
        <taxon>Sordariomycetidae</taxon>
        <taxon>Sordariales</taxon>
        <taxon>Sordariaceae</taxon>
        <taxon>Neurospora</taxon>
    </lineage>
</organism>
<reference evidence="3" key="2">
    <citation type="submission" date="2023-06" db="EMBL/GenBank/DDBJ databases">
        <authorList>
            <consortium name="Lawrence Berkeley National Laboratory"/>
            <person name="Haridas S."/>
            <person name="Hensen N."/>
            <person name="Bonometti L."/>
            <person name="Westerberg I."/>
            <person name="Brannstrom I.O."/>
            <person name="Guillou S."/>
            <person name="Cros-Aarteil S."/>
            <person name="Calhoun S."/>
            <person name="Kuo A."/>
            <person name="Mondo S."/>
            <person name="Pangilinan J."/>
            <person name="Riley R."/>
            <person name="Labutti K."/>
            <person name="Andreopoulos B."/>
            <person name="Lipzen A."/>
            <person name="Chen C."/>
            <person name="Yanf M."/>
            <person name="Daum C."/>
            <person name="Ng V."/>
            <person name="Clum A."/>
            <person name="Steindorff A."/>
            <person name="Ohm R."/>
            <person name="Martin F."/>
            <person name="Silar P."/>
            <person name="Natvig D."/>
            <person name="Lalanne C."/>
            <person name="Gautier V."/>
            <person name="Ament-Velasquez S.L."/>
            <person name="Kruys A."/>
            <person name="Hutchinson M.I."/>
            <person name="Powell A.J."/>
            <person name="Barry K."/>
            <person name="Miller A.N."/>
            <person name="Grigoriev I.V."/>
            <person name="Debuchy R."/>
            <person name="Gladieux P."/>
            <person name="Thoren M.H."/>
            <person name="Johannesson H."/>
        </authorList>
    </citation>
    <scope>NUCLEOTIDE SEQUENCE</scope>
    <source>
        <strain evidence="3">CBS 560.94</strain>
    </source>
</reference>
<reference evidence="3" key="1">
    <citation type="journal article" date="2023" name="Mol. Phylogenet. Evol.">
        <title>Genome-scale phylogeny and comparative genomics of the fungal order Sordariales.</title>
        <authorList>
            <person name="Hensen N."/>
            <person name="Bonometti L."/>
            <person name="Westerberg I."/>
            <person name="Brannstrom I.O."/>
            <person name="Guillou S."/>
            <person name="Cros-Aarteil S."/>
            <person name="Calhoun S."/>
            <person name="Haridas S."/>
            <person name="Kuo A."/>
            <person name="Mondo S."/>
            <person name="Pangilinan J."/>
            <person name="Riley R."/>
            <person name="LaButti K."/>
            <person name="Andreopoulos B."/>
            <person name="Lipzen A."/>
            <person name="Chen C."/>
            <person name="Yan M."/>
            <person name="Daum C."/>
            <person name="Ng V."/>
            <person name="Clum A."/>
            <person name="Steindorff A."/>
            <person name="Ohm R.A."/>
            <person name="Martin F."/>
            <person name="Silar P."/>
            <person name="Natvig D.O."/>
            <person name="Lalanne C."/>
            <person name="Gautier V."/>
            <person name="Ament-Velasquez S.L."/>
            <person name="Kruys A."/>
            <person name="Hutchinson M.I."/>
            <person name="Powell A.J."/>
            <person name="Barry K."/>
            <person name="Miller A.N."/>
            <person name="Grigoriev I.V."/>
            <person name="Debuchy R."/>
            <person name="Gladieux P."/>
            <person name="Hiltunen Thoren M."/>
            <person name="Johannesson H."/>
        </authorList>
    </citation>
    <scope>NUCLEOTIDE SEQUENCE</scope>
    <source>
        <strain evidence="3">CBS 560.94</strain>
    </source>
</reference>